<sequence length="258" mass="27448">MQPNRFKAALQAGRQQIGIWSMLADSNVVEVLTQSDFDWILIDTEHSPNELPMVQAQLRTAAQKGVPALVRVSSNDAVVLKRTLDIGAQTVLVPMIEDAAAAARAVAAVRYPPHGMRGVSLATRANRYGTDIDYLARANDEVCLLLQIETATALRNLDAIAAVPGVDGLFIGPSDLAASMGYLGNFAHGAVQAAIQHAQDRCHAVGMPVGTLMTDQALAARYLQLGFDYVAVATDIGILRSGAEQRLAQAKDSLCEAS</sequence>
<evidence type="ECO:0000256" key="2">
    <source>
        <dbReference type="ARBA" id="ARBA00023239"/>
    </source>
</evidence>
<dbReference type="InterPro" id="IPR015813">
    <property type="entry name" value="Pyrv/PenolPyrv_kinase-like_dom"/>
</dbReference>
<dbReference type="InterPro" id="IPR005000">
    <property type="entry name" value="Aldolase/citrate-lyase_domain"/>
</dbReference>
<keyword evidence="8" id="KW-1185">Reference proteome</keyword>
<dbReference type="OrthoDB" id="86160at2"/>
<evidence type="ECO:0000256" key="5">
    <source>
        <dbReference type="ARBA" id="ARBA00051592"/>
    </source>
</evidence>
<feature type="domain" description="HpcH/HpaI aldolase/citrate lyase" evidence="6">
    <location>
        <begin position="16"/>
        <end position="239"/>
    </location>
</feature>
<evidence type="ECO:0000313" key="7">
    <source>
        <dbReference type="EMBL" id="VVE21487.1"/>
    </source>
</evidence>
<evidence type="ECO:0000256" key="1">
    <source>
        <dbReference type="ARBA" id="ARBA00022723"/>
    </source>
</evidence>
<dbReference type="RefSeq" id="WP_150669753.1">
    <property type="nucleotide sequence ID" value="NZ_CABPSB010000011.1"/>
</dbReference>
<dbReference type="SUPFAM" id="SSF51621">
    <property type="entry name" value="Phosphoenolpyruvate/pyruvate domain"/>
    <property type="match status" value="1"/>
</dbReference>
<evidence type="ECO:0000256" key="3">
    <source>
        <dbReference type="ARBA" id="ARBA00045074"/>
    </source>
</evidence>
<comment type="catalytic activity">
    <reaction evidence="4">
        <text>D-glyceraldehyde + 3-hydroxypyruvate = 2-dehydro-D-galactonate</text>
        <dbReference type="Rhea" id="RHEA:80051"/>
        <dbReference type="ChEBI" id="CHEBI:17180"/>
        <dbReference type="ChEBI" id="CHEBI:17378"/>
        <dbReference type="ChEBI" id="CHEBI:28023"/>
    </reaction>
</comment>
<gene>
    <name evidence="7" type="ORF">PAN31108_03151</name>
</gene>
<dbReference type="Proteomes" id="UP000406256">
    <property type="component" value="Unassembled WGS sequence"/>
</dbReference>
<dbReference type="PANTHER" id="PTHR30502:SF4">
    <property type="entry name" value="5-KETO-4-DEOXY-D-GLUCARATE ALDOLASE"/>
    <property type="match status" value="1"/>
</dbReference>
<dbReference type="InterPro" id="IPR040442">
    <property type="entry name" value="Pyrv_kinase-like_dom_sf"/>
</dbReference>
<reference evidence="7 8" key="1">
    <citation type="submission" date="2019-08" db="EMBL/GenBank/DDBJ databases">
        <authorList>
            <person name="Peeters C."/>
        </authorList>
    </citation>
    <scope>NUCLEOTIDE SEQUENCE [LARGE SCALE GENOMIC DNA]</scope>
    <source>
        <strain evidence="7 8">LMG 31108</strain>
    </source>
</reference>
<comment type="catalytic activity">
    <reaction evidence="5">
        <text>D-glyceraldehyde + 3-hydroxypyruvate = (3R,4S,5R)-3,4,5,6-tetrahydroxy-2-oxohexanoate</text>
        <dbReference type="Rhea" id="RHEA:80047"/>
        <dbReference type="ChEBI" id="CHEBI:17180"/>
        <dbReference type="ChEBI" id="CHEBI:17378"/>
        <dbReference type="ChEBI" id="CHEBI:231434"/>
    </reaction>
</comment>
<keyword evidence="2" id="KW-0456">Lyase</keyword>
<evidence type="ECO:0000259" key="6">
    <source>
        <dbReference type="Pfam" id="PF03328"/>
    </source>
</evidence>
<evidence type="ECO:0000256" key="4">
    <source>
        <dbReference type="ARBA" id="ARBA00051339"/>
    </source>
</evidence>
<protein>
    <submittedName>
        <fullName evidence="7">4-hydroxy-2-oxo-heptane-1,7-dioate aldolase</fullName>
    </submittedName>
</protein>
<dbReference type="EMBL" id="CABPSB010000011">
    <property type="protein sequence ID" value="VVE21487.1"/>
    <property type="molecule type" value="Genomic_DNA"/>
</dbReference>
<keyword evidence="1" id="KW-0479">Metal-binding</keyword>
<dbReference type="FunFam" id="3.20.20.60:FF:000004">
    <property type="entry name" value="5-keto-4-deoxy-D-glucarate aldolase"/>
    <property type="match status" value="1"/>
</dbReference>
<dbReference type="InterPro" id="IPR050251">
    <property type="entry name" value="HpcH-HpaI_aldolase"/>
</dbReference>
<dbReference type="Pfam" id="PF03328">
    <property type="entry name" value="HpcH_HpaI"/>
    <property type="match status" value="1"/>
</dbReference>
<proteinExistence type="predicted"/>
<dbReference type="Gene3D" id="3.20.20.60">
    <property type="entry name" value="Phosphoenolpyruvate-binding domains"/>
    <property type="match status" value="1"/>
</dbReference>
<dbReference type="GO" id="GO:0016832">
    <property type="term" value="F:aldehyde-lyase activity"/>
    <property type="evidence" value="ECO:0007669"/>
    <property type="project" value="TreeGrafter"/>
</dbReference>
<comment type="catalytic activity">
    <reaction evidence="3">
        <text>D-glyceraldehyde + pyruvate = 2-dehydro-3-deoxy-L-galactonate</text>
        <dbReference type="Rhea" id="RHEA:80055"/>
        <dbReference type="ChEBI" id="CHEBI:15361"/>
        <dbReference type="ChEBI" id="CHEBI:17378"/>
        <dbReference type="ChEBI" id="CHEBI:75545"/>
    </reaction>
</comment>
<name>A0A5E4W929_9BURK</name>
<organism evidence="7 8">
    <name type="scientific">Pandoraea anhela</name>
    <dbReference type="NCBI Taxonomy" id="2508295"/>
    <lineage>
        <taxon>Bacteria</taxon>
        <taxon>Pseudomonadati</taxon>
        <taxon>Pseudomonadota</taxon>
        <taxon>Betaproteobacteria</taxon>
        <taxon>Burkholderiales</taxon>
        <taxon>Burkholderiaceae</taxon>
        <taxon>Pandoraea</taxon>
    </lineage>
</organism>
<dbReference type="AlphaFoldDB" id="A0A5E4W929"/>
<dbReference type="GO" id="GO:0005737">
    <property type="term" value="C:cytoplasm"/>
    <property type="evidence" value="ECO:0007669"/>
    <property type="project" value="TreeGrafter"/>
</dbReference>
<dbReference type="GO" id="GO:0046872">
    <property type="term" value="F:metal ion binding"/>
    <property type="evidence" value="ECO:0007669"/>
    <property type="project" value="UniProtKB-KW"/>
</dbReference>
<evidence type="ECO:0000313" key="8">
    <source>
        <dbReference type="Proteomes" id="UP000406256"/>
    </source>
</evidence>
<dbReference type="PANTHER" id="PTHR30502">
    <property type="entry name" value="2-KETO-3-DEOXY-L-RHAMNONATE ALDOLASE"/>
    <property type="match status" value="1"/>
</dbReference>
<accession>A0A5E4W929</accession>